<feature type="compositionally biased region" description="Basic and acidic residues" evidence="12">
    <location>
        <begin position="14"/>
        <end position="25"/>
    </location>
</feature>
<dbReference type="Proteomes" id="UP000314294">
    <property type="component" value="Unassembled WGS sequence"/>
</dbReference>
<dbReference type="GO" id="GO:0032259">
    <property type="term" value="P:methylation"/>
    <property type="evidence" value="ECO:0007669"/>
    <property type="project" value="UniProtKB-KW"/>
</dbReference>
<dbReference type="AlphaFoldDB" id="A0A4Z2J8N0"/>
<dbReference type="OrthoDB" id="978at2759"/>
<feature type="region of interest" description="Disordered" evidence="12">
    <location>
        <begin position="1"/>
        <end position="25"/>
    </location>
</feature>
<gene>
    <name evidence="13" type="primary">Carnmt1</name>
    <name evidence="13" type="ORF">EYF80_003220</name>
</gene>
<proteinExistence type="inferred from homology"/>
<dbReference type="PANTHER" id="PTHR12303:SF6">
    <property type="entry name" value="CARNOSINE N-METHYLTRANSFERASE"/>
    <property type="match status" value="1"/>
</dbReference>
<dbReference type="InterPro" id="IPR012901">
    <property type="entry name" value="CARME"/>
</dbReference>
<keyword evidence="6" id="KW-0963">Cytoplasm</keyword>
<dbReference type="FunFam" id="3.40.50.150:FF:000094">
    <property type="entry name" value="Carnosine N-methyltransferase 1"/>
    <property type="match status" value="1"/>
</dbReference>
<keyword evidence="8 13" id="KW-0808">Transferase</keyword>
<dbReference type="GO" id="GO:0005829">
    <property type="term" value="C:cytosol"/>
    <property type="evidence" value="ECO:0007669"/>
    <property type="project" value="UniProtKB-SubCell"/>
</dbReference>
<dbReference type="PANTHER" id="PTHR12303">
    <property type="entry name" value="CARNOSINE N-METHYLTRANSFERASE"/>
    <property type="match status" value="1"/>
</dbReference>
<evidence type="ECO:0000256" key="4">
    <source>
        <dbReference type="ARBA" id="ARBA00012003"/>
    </source>
</evidence>
<evidence type="ECO:0000256" key="12">
    <source>
        <dbReference type="SAM" id="MobiDB-lite"/>
    </source>
</evidence>
<dbReference type="InterPro" id="IPR029063">
    <property type="entry name" value="SAM-dependent_MTases_sf"/>
</dbReference>
<dbReference type="Gene3D" id="3.40.50.150">
    <property type="entry name" value="Vaccinia Virus protein VP39"/>
    <property type="match status" value="1"/>
</dbReference>
<dbReference type="GO" id="GO:0005634">
    <property type="term" value="C:nucleus"/>
    <property type="evidence" value="ECO:0007669"/>
    <property type="project" value="UniProtKB-SubCell"/>
</dbReference>
<dbReference type="GO" id="GO:0030735">
    <property type="term" value="F:carnosine N-methyltransferase activity"/>
    <property type="evidence" value="ECO:0007669"/>
    <property type="project" value="UniProtKB-EC"/>
</dbReference>
<keyword evidence="9" id="KW-0949">S-adenosyl-L-methionine</keyword>
<feature type="compositionally biased region" description="Acidic residues" evidence="12">
    <location>
        <begin position="387"/>
        <end position="396"/>
    </location>
</feature>
<dbReference type="EMBL" id="SRLO01000015">
    <property type="protein sequence ID" value="TNN86450.1"/>
    <property type="molecule type" value="Genomic_DNA"/>
</dbReference>
<evidence type="ECO:0000256" key="5">
    <source>
        <dbReference type="ARBA" id="ARBA00015448"/>
    </source>
</evidence>
<dbReference type="EC" id="2.1.1.22" evidence="4"/>
<dbReference type="SUPFAM" id="SSF53335">
    <property type="entry name" value="S-adenosyl-L-methionine-dependent methyltransferases"/>
    <property type="match status" value="1"/>
</dbReference>
<evidence type="ECO:0000313" key="14">
    <source>
        <dbReference type="Proteomes" id="UP000314294"/>
    </source>
</evidence>
<evidence type="ECO:0000256" key="6">
    <source>
        <dbReference type="ARBA" id="ARBA00022490"/>
    </source>
</evidence>
<dbReference type="Pfam" id="PF07942">
    <property type="entry name" value="CARME"/>
    <property type="match status" value="1"/>
</dbReference>
<comment type="function">
    <text evidence="11">N-methyltransferase that catalyzes the formation of anserine (beta-alanyl-N(Pi)-methyl-L-histidine) from carnosine. Anserine, a methylated derivative of carnosine (beta-alanyl-L-histidine), is an abundant constituent of vertebrate skeletal muscles. Also methylates other L-histidine-containing di- and tripeptides such as Gly-Gly-His, Gly-His and homocarnosine (GABA-His).</text>
</comment>
<evidence type="ECO:0000256" key="1">
    <source>
        <dbReference type="ARBA" id="ARBA00004123"/>
    </source>
</evidence>
<name>A0A4Z2J8N0_9TELE</name>
<evidence type="ECO:0000256" key="11">
    <source>
        <dbReference type="ARBA" id="ARBA00054322"/>
    </source>
</evidence>
<feature type="region of interest" description="Disordered" evidence="12">
    <location>
        <begin position="384"/>
        <end position="415"/>
    </location>
</feature>
<evidence type="ECO:0000256" key="8">
    <source>
        <dbReference type="ARBA" id="ARBA00022679"/>
    </source>
</evidence>
<evidence type="ECO:0000256" key="10">
    <source>
        <dbReference type="ARBA" id="ARBA00023242"/>
    </source>
</evidence>
<sequence length="415" mass="48344">MAETTGEAPQRRPLNKEKMKDSPEEEAKLERQHFWRIIDAFRFYRVHVQEQVKRAERQILSLPQRHQDLLPDVLSNLARISQCADHNQEILQAVVHNSLDMFENIEYGDREDQRKVGPSTTFDMDKIKSTIKQFIRDWSETGRAERDTCYQPIIEEIQRLFPKDQYDVSKVSVLIPGAGLGRLAWEIARLGYICQGNEWSFFMLFSSNFVLNRCEMVNSLTLYPWIHQFSNNKKSSDQTRPIIFPDVNPQSLPLDADFSMVAGDFVEVYSEPDSWNCVATCFFIDTAHNVIEYLETIWKILKPGGVWINLGPLLYHFENMADELSVELSYEDIRTAIVNVGFHIEVEKPSVQTTYTENDRSMLRYIYDCVFFVARKPADLYCNGREEEGEEEDDQEQSLPPAAKSQRREGTDRLR</sequence>
<feature type="compositionally biased region" description="Basic and acidic residues" evidence="12">
    <location>
        <begin position="406"/>
        <end position="415"/>
    </location>
</feature>
<dbReference type="SMART" id="SM01296">
    <property type="entry name" value="N2227"/>
    <property type="match status" value="1"/>
</dbReference>
<evidence type="ECO:0000313" key="13">
    <source>
        <dbReference type="EMBL" id="TNN86450.1"/>
    </source>
</evidence>
<evidence type="ECO:0000256" key="7">
    <source>
        <dbReference type="ARBA" id="ARBA00022603"/>
    </source>
</evidence>
<accession>A0A4Z2J8N0</accession>
<organism evidence="13 14">
    <name type="scientific">Liparis tanakae</name>
    <name type="common">Tanaka's snailfish</name>
    <dbReference type="NCBI Taxonomy" id="230148"/>
    <lineage>
        <taxon>Eukaryota</taxon>
        <taxon>Metazoa</taxon>
        <taxon>Chordata</taxon>
        <taxon>Craniata</taxon>
        <taxon>Vertebrata</taxon>
        <taxon>Euteleostomi</taxon>
        <taxon>Actinopterygii</taxon>
        <taxon>Neopterygii</taxon>
        <taxon>Teleostei</taxon>
        <taxon>Neoteleostei</taxon>
        <taxon>Acanthomorphata</taxon>
        <taxon>Eupercaria</taxon>
        <taxon>Perciformes</taxon>
        <taxon>Cottioidei</taxon>
        <taxon>Cottales</taxon>
        <taxon>Liparidae</taxon>
        <taxon>Liparis</taxon>
    </lineage>
</organism>
<evidence type="ECO:0000256" key="2">
    <source>
        <dbReference type="ARBA" id="ARBA00004514"/>
    </source>
</evidence>
<evidence type="ECO:0000256" key="3">
    <source>
        <dbReference type="ARBA" id="ARBA00010086"/>
    </source>
</evidence>
<comment type="subcellular location">
    <subcellularLocation>
        <location evidence="2">Cytoplasm</location>
        <location evidence="2">Cytosol</location>
    </subcellularLocation>
    <subcellularLocation>
        <location evidence="1">Nucleus</location>
    </subcellularLocation>
</comment>
<comment type="similarity">
    <text evidence="3">Belongs to the carnosine N-methyltransferase family.</text>
</comment>
<reference evidence="13 14" key="1">
    <citation type="submission" date="2019-03" db="EMBL/GenBank/DDBJ databases">
        <title>First draft genome of Liparis tanakae, snailfish: a comprehensive survey of snailfish specific genes.</title>
        <authorList>
            <person name="Kim W."/>
            <person name="Song I."/>
            <person name="Jeong J.-H."/>
            <person name="Kim D."/>
            <person name="Kim S."/>
            <person name="Ryu S."/>
            <person name="Song J.Y."/>
            <person name="Lee S.K."/>
        </authorList>
    </citation>
    <scope>NUCLEOTIDE SEQUENCE [LARGE SCALE GENOMIC DNA]</scope>
    <source>
        <tissue evidence="13">Muscle</tissue>
    </source>
</reference>
<dbReference type="GO" id="GO:0035498">
    <property type="term" value="P:carnosine metabolic process"/>
    <property type="evidence" value="ECO:0007669"/>
    <property type="project" value="UniProtKB-ARBA"/>
</dbReference>
<comment type="caution">
    <text evidence="13">The sequence shown here is derived from an EMBL/GenBank/DDBJ whole genome shotgun (WGS) entry which is preliminary data.</text>
</comment>
<keyword evidence="7 13" id="KW-0489">Methyltransferase</keyword>
<evidence type="ECO:0000256" key="9">
    <source>
        <dbReference type="ARBA" id="ARBA00022691"/>
    </source>
</evidence>
<protein>
    <recommendedName>
        <fullName evidence="5">Carnosine N-methyltransferase</fullName>
        <ecNumber evidence="4">2.1.1.22</ecNumber>
    </recommendedName>
</protein>
<keyword evidence="14" id="KW-1185">Reference proteome</keyword>
<keyword evidence="10" id="KW-0539">Nucleus</keyword>